<sequence length="169" mass="16990">MNRNLTAALALACTVLTGCGSTLQGAGVPCSGAAIRKGISLDIDPAYAPKVGSARLTACWNGSCQDKDLELYPSTAASALPCTPTGPDTACGARMEPTGGKNSFADLPELPAGPVEVTLRLIDPARAEIGAPRLTVSPKVRYPSGPDCGGGTPQGGVLVSPDGTVSERP</sequence>
<dbReference type="AlphaFoldDB" id="A0A1Y5Y5E3"/>
<gene>
    <name evidence="2" type="ORF">SAMN05661093_08178</name>
</gene>
<evidence type="ECO:0000313" key="3">
    <source>
        <dbReference type="Proteomes" id="UP000192674"/>
    </source>
</evidence>
<evidence type="ECO:0000256" key="1">
    <source>
        <dbReference type="SAM" id="MobiDB-lite"/>
    </source>
</evidence>
<proteinExistence type="predicted"/>
<dbReference type="PROSITE" id="PS51257">
    <property type="entry name" value="PROKAR_LIPOPROTEIN"/>
    <property type="match status" value="1"/>
</dbReference>
<dbReference type="RefSeq" id="WP_084432628.1">
    <property type="nucleotide sequence ID" value="NZ_FWXV01000009.1"/>
</dbReference>
<dbReference type="OrthoDB" id="3828886at2"/>
<dbReference type="Proteomes" id="UP000192674">
    <property type="component" value="Unassembled WGS sequence"/>
</dbReference>
<reference evidence="2 3" key="1">
    <citation type="submission" date="2017-04" db="EMBL/GenBank/DDBJ databases">
        <authorList>
            <person name="Afonso C.L."/>
            <person name="Miller P.J."/>
            <person name="Scott M.A."/>
            <person name="Spackman E."/>
            <person name="Goraichik I."/>
            <person name="Dimitrov K.M."/>
            <person name="Suarez D.L."/>
            <person name="Swayne D.E."/>
        </authorList>
    </citation>
    <scope>NUCLEOTIDE SEQUENCE [LARGE SCALE GENOMIC DNA]</scope>
    <source>
        <strain evidence="2 3">DSM 43828</strain>
    </source>
</reference>
<evidence type="ECO:0008006" key="4">
    <source>
        <dbReference type="Google" id="ProtNLM"/>
    </source>
</evidence>
<keyword evidence="3" id="KW-1185">Reference proteome</keyword>
<evidence type="ECO:0000313" key="2">
    <source>
        <dbReference type="EMBL" id="SMD23717.1"/>
    </source>
</evidence>
<accession>A0A1Y5Y5E3</accession>
<dbReference type="EMBL" id="FWXV01000009">
    <property type="protein sequence ID" value="SMD23717.1"/>
    <property type="molecule type" value="Genomic_DNA"/>
</dbReference>
<organism evidence="2 3">
    <name type="scientific">Kibdelosporangium aridum</name>
    <dbReference type="NCBI Taxonomy" id="2030"/>
    <lineage>
        <taxon>Bacteria</taxon>
        <taxon>Bacillati</taxon>
        <taxon>Actinomycetota</taxon>
        <taxon>Actinomycetes</taxon>
        <taxon>Pseudonocardiales</taxon>
        <taxon>Pseudonocardiaceae</taxon>
        <taxon>Kibdelosporangium</taxon>
    </lineage>
</organism>
<feature type="region of interest" description="Disordered" evidence="1">
    <location>
        <begin position="138"/>
        <end position="169"/>
    </location>
</feature>
<protein>
    <recommendedName>
        <fullName evidence="4">Lipoprotein</fullName>
    </recommendedName>
</protein>
<name>A0A1Y5Y5E3_KIBAR</name>